<reference evidence="4" key="1">
    <citation type="journal article" date="2019" name="Int. J. Syst. Evol. Microbiol.">
        <title>The Global Catalogue of Microorganisms (GCM) 10K type strain sequencing project: providing services to taxonomists for standard genome sequencing and annotation.</title>
        <authorList>
            <consortium name="The Broad Institute Genomics Platform"/>
            <consortium name="The Broad Institute Genome Sequencing Center for Infectious Disease"/>
            <person name="Wu L."/>
            <person name="Ma J."/>
        </authorList>
    </citation>
    <scope>NUCLEOTIDE SEQUENCE [LARGE SCALE GENOMIC DNA]</scope>
    <source>
        <strain evidence="4">CGMCC 1.7003</strain>
    </source>
</reference>
<organism evidence="3 4">
    <name type="scientific">Alishewanella longhuensis</name>
    <dbReference type="NCBI Taxonomy" id="1091037"/>
    <lineage>
        <taxon>Bacteria</taxon>
        <taxon>Pseudomonadati</taxon>
        <taxon>Pseudomonadota</taxon>
        <taxon>Gammaproteobacteria</taxon>
        <taxon>Alteromonadales</taxon>
        <taxon>Alteromonadaceae</taxon>
        <taxon>Alishewanella</taxon>
    </lineage>
</organism>
<evidence type="ECO:0000256" key="1">
    <source>
        <dbReference type="SAM" id="SignalP"/>
    </source>
</evidence>
<evidence type="ECO:0000313" key="4">
    <source>
        <dbReference type="Proteomes" id="UP000659697"/>
    </source>
</evidence>
<proteinExistence type="predicted"/>
<dbReference type="EMBL" id="BNAO01000002">
    <property type="protein sequence ID" value="GHG64931.1"/>
    <property type="molecule type" value="Genomic_DNA"/>
</dbReference>
<feature type="domain" description="ABC-type transport auxiliary lipoprotein component" evidence="2">
    <location>
        <begin position="28"/>
        <end position="178"/>
    </location>
</feature>
<feature type="chain" id="PRO_5046062695" description="ABC-type transport auxiliary lipoprotein component domain-containing protein" evidence="1">
    <location>
        <begin position="25"/>
        <end position="190"/>
    </location>
</feature>
<evidence type="ECO:0000313" key="3">
    <source>
        <dbReference type="EMBL" id="GHG64931.1"/>
    </source>
</evidence>
<protein>
    <recommendedName>
        <fullName evidence="2">ABC-type transport auxiliary lipoprotein component domain-containing protein</fullName>
    </recommendedName>
</protein>
<keyword evidence="4" id="KW-1185">Reference proteome</keyword>
<evidence type="ECO:0000259" key="2">
    <source>
        <dbReference type="Pfam" id="PF03886"/>
    </source>
</evidence>
<dbReference type="SUPFAM" id="SSF159594">
    <property type="entry name" value="XCC0632-like"/>
    <property type="match status" value="1"/>
</dbReference>
<dbReference type="InterPro" id="IPR005586">
    <property type="entry name" value="ABC_trans_aux"/>
</dbReference>
<sequence>MKLIPAILSSTLLLLVGCSSPASEVRYYQLVAQTPPAIDTRVQQPLVLAPIKVASYLNGSGLVLQQSAVEFSIARQHLWADALEQQLQRQLTEYLLLALPKQPLAAFNAIGARTLQLEIDRFYASESGQAIVSGRYNISGAVLDSTVPFSYQVALANDGYPAMVQALSLGWQQLLQELVAALAVTHSSVE</sequence>
<comment type="caution">
    <text evidence="3">The sequence shown here is derived from an EMBL/GenBank/DDBJ whole genome shotgun (WGS) entry which is preliminary data.</text>
</comment>
<dbReference type="RefSeq" id="WP_229833449.1">
    <property type="nucleotide sequence ID" value="NZ_BNAO01000002.1"/>
</dbReference>
<gene>
    <name evidence="3" type="ORF">GCM10010919_11920</name>
</gene>
<dbReference type="PROSITE" id="PS51257">
    <property type="entry name" value="PROKAR_LIPOPROTEIN"/>
    <property type="match status" value="1"/>
</dbReference>
<dbReference type="Pfam" id="PF03886">
    <property type="entry name" value="ABC_trans_aux"/>
    <property type="match status" value="1"/>
</dbReference>
<name>A0ABQ3KW09_9ALTE</name>
<keyword evidence="1" id="KW-0732">Signal</keyword>
<accession>A0ABQ3KW09</accession>
<feature type="signal peptide" evidence="1">
    <location>
        <begin position="1"/>
        <end position="24"/>
    </location>
</feature>
<dbReference type="Proteomes" id="UP000659697">
    <property type="component" value="Unassembled WGS sequence"/>
</dbReference>
<dbReference type="Gene3D" id="3.40.50.10610">
    <property type="entry name" value="ABC-type transport auxiliary lipoprotein component"/>
    <property type="match status" value="1"/>
</dbReference>